<feature type="signal peptide" evidence="1">
    <location>
        <begin position="1"/>
        <end position="26"/>
    </location>
</feature>
<accession>A0ABR8NNI7</accession>
<reference evidence="2 3" key="1">
    <citation type="submission" date="2020-09" db="EMBL/GenBank/DDBJ databases">
        <title>Isolation and identification of active actinomycetes.</title>
        <authorList>
            <person name="Li X."/>
        </authorList>
    </citation>
    <scope>NUCLEOTIDE SEQUENCE [LARGE SCALE GENOMIC DNA]</scope>
    <source>
        <strain evidence="2 3">NEAU-LLC</strain>
    </source>
</reference>
<proteinExistence type="predicted"/>
<dbReference type="PROSITE" id="PS51257">
    <property type="entry name" value="PROKAR_LIPOPROTEIN"/>
    <property type="match status" value="1"/>
</dbReference>
<evidence type="ECO:0000256" key="1">
    <source>
        <dbReference type="SAM" id="SignalP"/>
    </source>
</evidence>
<protein>
    <submittedName>
        <fullName evidence="2">Uncharacterized protein</fullName>
    </submittedName>
</protein>
<sequence>MHPLSRGGRIAATAAALAVITAVALAGCTDGQPSDDEFYAAARQQNLLFKETVAAVQVRLYDGDW</sequence>
<keyword evidence="3" id="KW-1185">Reference proteome</keyword>
<organism evidence="2 3">
    <name type="scientific">Microbacterium helvum</name>
    <dbReference type="NCBI Taxonomy" id="2773713"/>
    <lineage>
        <taxon>Bacteria</taxon>
        <taxon>Bacillati</taxon>
        <taxon>Actinomycetota</taxon>
        <taxon>Actinomycetes</taxon>
        <taxon>Micrococcales</taxon>
        <taxon>Microbacteriaceae</taxon>
        <taxon>Microbacterium</taxon>
    </lineage>
</organism>
<dbReference type="Proteomes" id="UP000598426">
    <property type="component" value="Unassembled WGS sequence"/>
</dbReference>
<dbReference type="EMBL" id="JACXZS010000006">
    <property type="protein sequence ID" value="MBD3942220.1"/>
    <property type="molecule type" value="Genomic_DNA"/>
</dbReference>
<evidence type="ECO:0000313" key="2">
    <source>
        <dbReference type="EMBL" id="MBD3942220.1"/>
    </source>
</evidence>
<gene>
    <name evidence="2" type="ORF">IF188_10985</name>
</gene>
<keyword evidence="1" id="KW-0732">Signal</keyword>
<dbReference type="RefSeq" id="WP_191171847.1">
    <property type="nucleotide sequence ID" value="NZ_JACXZS010000006.1"/>
</dbReference>
<comment type="caution">
    <text evidence="2">The sequence shown here is derived from an EMBL/GenBank/DDBJ whole genome shotgun (WGS) entry which is preliminary data.</text>
</comment>
<evidence type="ECO:0000313" key="3">
    <source>
        <dbReference type="Proteomes" id="UP000598426"/>
    </source>
</evidence>
<feature type="chain" id="PRO_5046228748" evidence="1">
    <location>
        <begin position="27"/>
        <end position="65"/>
    </location>
</feature>
<name>A0ABR8NNI7_9MICO</name>